<keyword evidence="4" id="KW-0808">Transferase</keyword>
<comment type="subcellular location">
    <subcellularLocation>
        <location evidence="2">Nucleus</location>
    </subcellularLocation>
</comment>
<dbReference type="Gramene" id="ESQ29866">
    <property type="protein sequence ID" value="ESQ29866"/>
    <property type="gene ID" value="EUTSA_v10012306mg"/>
</dbReference>
<dbReference type="SUPFAM" id="SSF57903">
    <property type="entry name" value="FYVE/PHD zinc finger"/>
    <property type="match status" value="1"/>
</dbReference>
<evidence type="ECO:0000256" key="13">
    <source>
        <dbReference type="ARBA" id="ARBA00023315"/>
    </source>
</evidence>
<evidence type="ECO:0000256" key="7">
    <source>
        <dbReference type="ARBA" id="ARBA00022833"/>
    </source>
</evidence>
<evidence type="ECO:0000256" key="1">
    <source>
        <dbReference type="ARBA" id="ARBA00002581"/>
    </source>
</evidence>
<dbReference type="SMART" id="SM00551">
    <property type="entry name" value="ZnF_TAZ"/>
    <property type="match status" value="2"/>
</dbReference>
<comment type="function">
    <text evidence="1">Acetyltransferase enzyme. Acetylates histones, giving a specific tag for transcriptional activation.</text>
</comment>
<evidence type="ECO:0000256" key="9">
    <source>
        <dbReference type="ARBA" id="ARBA00023015"/>
    </source>
</evidence>
<dbReference type="EMBL" id="KI517809">
    <property type="protein sequence ID" value="ESQ29866.1"/>
    <property type="molecule type" value="Genomic_DNA"/>
</dbReference>
<evidence type="ECO:0000256" key="10">
    <source>
        <dbReference type="ARBA" id="ARBA00023159"/>
    </source>
</evidence>
<dbReference type="SUPFAM" id="SSF57850">
    <property type="entry name" value="RING/U-box"/>
    <property type="match status" value="2"/>
</dbReference>
<dbReference type="InterPro" id="IPR000433">
    <property type="entry name" value="Znf_ZZ"/>
</dbReference>
<evidence type="ECO:0000313" key="21">
    <source>
        <dbReference type="Proteomes" id="UP000030689"/>
    </source>
</evidence>
<keyword evidence="11" id="KW-0804">Transcription</keyword>
<evidence type="ECO:0000256" key="12">
    <source>
        <dbReference type="ARBA" id="ARBA00023242"/>
    </source>
</evidence>
<dbReference type="Gene3D" id="3.30.40.10">
    <property type="entry name" value="Zinc/RING finger domain, C3HC4 (zinc finger)"/>
    <property type="match status" value="1"/>
</dbReference>
<dbReference type="Pfam" id="PF08214">
    <property type="entry name" value="HAT_KAT11"/>
    <property type="match status" value="1"/>
</dbReference>
<dbReference type="OMA" id="RHCIACK"/>
<comment type="catalytic activity">
    <reaction evidence="14">
        <text>L-lysyl-[protein] + acetyl-CoA = N(6)-acetyl-L-lysyl-[protein] + CoA + H(+)</text>
        <dbReference type="Rhea" id="RHEA:45948"/>
        <dbReference type="Rhea" id="RHEA-COMP:9752"/>
        <dbReference type="Rhea" id="RHEA-COMP:10731"/>
        <dbReference type="ChEBI" id="CHEBI:15378"/>
        <dbReference type="ChEBI" id="CHEBI:29969"/>
        <dbReference type="ChEBI" id="CHEBI:57287"/>
        <dbReference type="ChEBI" id="CHEBI:57288"/>
        <dbReference type="ChEBI" id="CHEBI:61930"/>
        <dbReference type="EC" id="2.3.1.48"/>
    </reaction>
</comment>
<keyword evidence="12" id="KW-0539">Nucleus</keyword>
<dbReference type="InterPro" id="IPR043145">
    <property type="entry name" value="Znf_ZZ_sf"/>
</dbReference>
<keyword evidence="9" id="KW-0805">Transcription regulation</keyword>
<dbReference type="PROSITE" id="PS51727">
    <property type="entry name" value="CBP_P300_HAT"/>
    <property type="match status" value="1"/>
</dbReference>
<dbReference type="Gene3D" id="1.20.1020.10">
    <property type="entry name" value="TAZ domain"/>
    <property type="match status" value="2"/>
</dbReference>
<dbReference type="GO" id="GO:0008270">
    <property type="term" value="F:zinc ion binding"/>
    <property type="evidence" value="ECO:0007669"/>
    <property type="project" value="UniProtKB-KW"/>
</dbReference>
<dbReference type="PROSITE" id="PS50134">
    <property type="entry name" value="ZF_TAZ"/>
    <property type="match status" value="2"/>
</dbReference>
<keyword evidence="6 15" id="KW-0863">Zinc-finger</keyword>
<dbReference type="GO" id="GO:0003713">
    <property type="term" value="F:transcription coactivator activity"/>
    <property type="evidence" value="ECO:0007669"/>
    <property type="project" value="TreeGrafter"/>
</dbReference>
<evidence type="ECO:0000256" key="8">
    <source>
        <dbReference type="ARBA" id="ARBA00022853"/>
    </source>
</evidence>
<dbReference type="Pfam" id="PF02135">
    <property type="entry name" value="zf-TAZ"/>
    <property type="match status" value="2"/>
</dbReference>
<dbReference type="Proteomes" id="UP000030689">
    <property type="component" value="Unassembled WGS sequence"/>
</dbReference>
<dbReference type="InterPro" id="IPR013083">
    <property type="entry name" value="Znf_RING/FYVE/PHD"/>
</dbReference>
<dbReference type="GO" id="GO:0004402">
    <property type="term" value="F:histone acetyltransferase activity"/>
    <property type="evidence" value="ECO:0007669"/>
    <property type="project" value="InterPro"/>
</dbReference>
<evidence type="ECO:0000256" key="6">
    <source>
        <dbReference type="ARBA" id="ARBA00022771"/>
    </source>
</evidence>
<gene>
    <name evidence="20" type="ORF">EUTSA_v10012306mg</name>
</gene>
<dbReference type="AlphaFoldDB" id="V4MF12"/>
<evidence type="ECO:0000256" key="15">
    <source>
        <dbReference type="PROSITE-ProRule" id="PRU00228"/>
    </source>
</evidence>
<dbReference type="GO" id="GO:0045944">
    <property type="term" value="P:positive regulation of transcription by RNA polymerase II"/>
    <property type="evidence" value="ECO:0007669"/>
    <property type="project" value="TreeGrafter"/>
</dbReference>
<feature type="domain" description="TAZ-type" evidence="17">
    <location>
        <begin position="250"/>
        <end position="331"/>
    </location>
</feature>
<evidence type="ECO:0000256" key="5">
    <source>
        <dbReference type="ARBA" id="ARBA00022723"/>
    </source>
</evidence>
<keyword evidence="8" id="KW-0156">Chromatin regulator</keyword>
<dbReference type="Pfam" id="PF00628">
    <property type="entry name" value="PHD"/>
    <property type="match status" value="1"/>
</dbReference>
<feature type="region of interest" description="Disordered" evidence="16">
    <location>
        <begin position="345"/>
        <end position="381"/>
    </location>
</feature>
<evidence type="ECO:0000256" key="4">
    <source>
        <dbReference type="ARBA" id="ARBA00022679"/>
    </source>
</evidence>
<accession>V4MF12</accession>
<dbReference type="SUPFAM" id="SSF57933">
    <property type="entry name" value="TAZ domain"/>
    <property type="match status" value="2"/>
</dbReference>
<keyword evidence="21" id="KW-1185">Reference proteome</keyword>
<dbReference type="Pfam" id="PF00569">
    <property type="entry name" value="ZZ"/>
    <property type="match status" value="1"/>
</dbReference>
<keyword evidence="5" id="KW-0479">Metal-binding</keyword>
<evidence type="ECO:0000256" key="11">
    <source>
        <dbReference type="ARBA" id="ARBA00023163"/>
    </source>
</evidence>
<feature type="domain" description="ZZ-type" evidence="18">
    <location>
        <begin position="1095"/>
        <end position="1147"/>
    </location>
</feature>
<dbReference type="InterPro" id="IPR031162">
    <property type="entry name" value="CBP_P300_HAT"/>
</dbReference>
<evidence type="ECO:0000313" key="20">
    <source>
        <dbReference type="EMBL" id="ESQ29866.1"/>
    </source>
</evidence>
<dbReference type="InterPro" id="IPR013178">
    <property type="entry name" value="Histone_AcTrfase_Rtt109/CBP"/>
</dbReference>
<dbReference type="GO" id="GO:0000123">
    <property type="term" value="C:histone acetyltransferase complex"/>
    <property type="evidence" value="ECO:0007669"/>
    <property type="project" value="TreeGrafter"/>
</dbReference>
<dbReference type="InterPro" id="IPR001965">
    <property type="entry name" value="Znf_PHD"/>
</dbReference>
<keyword evidence="7" id="KW-0862">Zinc</keyword>
<dbReference type="CDD" id="cd15614">
    <property type="entry name" value="PHD_HAC_like"/>
    <property type="match status" value="1"/>
</dbReference>
<evidence type="ECO:0000259" key="19">
    <source>
        <dbReference type="PROSITE" id="PS51727"/>
    </source>
</evidence>
<evidence type="ECO:0000256" key="2">
    <source>
        <dbReference type="ARBA" id="ARBA00004123"/>
    </source>
</evidence>
<name>V4MF12_EUTSA</name>
<dbReference type="eggNOG" id="KOG1778">
    <property type="taxonomic scope" value="Eukaryota"/>
</dbReference>
<feature type="domain" description="CBP/p300-type HAT" evidence="19">
    <location>
        <begin position="675"/>
        <end position="1093"/>
    </location>
</feature>
<dbReference type="EC" id="2.3.1.48" evidence="3"/>
<organism evidence="20 21">
    <name type="scientific">Eutrema salsugineum</name>
    <name type="common">Saltwater cress</name>
    <name type="synonym">Sisymbrium salsugineum</name>
    <dbReference type="NCBI Taxonomy" id="72664"/>
    <lineage>
        <taxon>Eukaryota</taxon>
        <taxon>Viridiplantae</taxon>
        <taxon>Streptophyta</taxon>
        <taxon>Embryophyta</taxon>
        <taxon>Tracheophyta</taxon>
        <taxon>Spermatophyta</taxon>
        <taxon>Magnoliopsida</taxon>
        <taxon>eudicotyledons</taxon>
        <taxon>Gunneridae</taxon>
        <taxon>Pentapetalae</taxon>
        <taxon>rosids</taxon>
        <taxon>malvids</taxon>
        <taxon>Brassicales</taxon>
        <taxon>Brassicaceae</taxon>
        <taxon>Eutremeae</taxon>
        <taxon>Eutrema</taxon>
    </lineage>
</organism>
<dbReference type="PROSITE" id="PS50135">
    <property type="entry name" value="ZF_ZZ_2"/>
    <property type="match status" value="2"/>
</dbReference>
<dbReference type="GO" id="GO:0031490">
    <property type="term" value="F:chromatin DNA binding"/>
    <property type="evidence" value="ECO:0007669"/>
    <property type="project" value="TreeGrafter"/>
</dbReference>
<dbReference type="SMART" id="SM01250">
    <property type="entry name" value="KAT11"/>
    <property type="match status" value="1"/>
</dbReference>
<keyword evidence="10" id="KW-0010">Activator</keyword>
<evidence type="ECO:0000256" key="3">
    <source>
        <dbReference type="ARBA" id="ARBA00013184"/>
    </source>
</evidence>
<evidence type="ECO:0000259" key="18">
    <source>
        <dbReference type="PROSITE" id="PS50135"/>
    </source>
</evidence>
<feature type="compositionally biased region" description="Basic and acidic residues" evidence="16">
    <location>
        <begin position="403"/>
        <end position="426"/>
    </location>
</feature>
<dbReference type="PROSITE" id="PS01357">
    <property type="entry name" value="ZF_ZZ_1"/>
    <property type="match status" value="2"/>
</dbReference>
<dbReference type="KEGG" id="eus:EUTSA_v10012306mg"/>
<evidence type="ECO:0000259" key="17">
    <source>
        <dbReference type="PROSITE" id="PS50134"/>
    </source>
</evidence>
<keyword evidence="13" id="KW-0012">Acyltransferase</keyword>
<dbReference type="PROSITE" id="PS01359">
    <property type="entry name" value="ZF_PHD_1"/>
    <property type="match status" value="1"/>
</dbReference>
<dbReference type="GO" id="GO:0005634">
    <property type="term" value="C:nucleus"/>
    <property type="evidence" value="ECO:0007669"/>
    <property type="project" value="UniProtKB-SubCell"/>
</dbReference>
<evidence type="ECO:0000256" key="16">
    <source>
        <dbReference type="SAM" id="MobiDB-lite"/>
    </source>
</evidence>
<dbReference type="InterPro" id="IPR011011">
    <property type="entry name" value="Znf_FYVE_PHD"/>
</dbReference>
<dbReference type="PANTHER" id="PTHR13808:SF1">
    <property type="entry name" value="HISTONE ACETYLTRANSFERASE"/>
    <property type="match status" value="1"/>
</dbReference>
<dbReference type="STRING" id="72664.V4MF12"/>
<dbReference type="FunFam" id="3.30.60.90:FF:000022">
    <property type="entry name" value="Histone acetyltransferase of the CBP family 12"/>
    <property type="match status" value="1"/>
</dbReference>
<feature type="domain" description="TAZ-type" evidence="17">
    <location>
        <begin position="1155"/>
        <end position="1237"/>
    </location>
</feature>
<dbReference type="InterPro" id="IPR019787">
    <property type="entry name" value="Znf_PHD-finger"/>
</dbReference>
<protein>
    <recommendedName>
        <fullName evidence="3">histone acetyltransferase</fullName>
        <ecNumber evidence="3">2.3.1.48</ecNumber>
    </recommendedName>
</protein>
<evidence type="ECO:0000256" key="14">
    <source>
        <dbReference type="ARBA" id="ARBA00048017"/>
    </source>
</evidence>
<dbReference type="SMART" id="SM00249">
    <property type="entry name" value="PHD"/>
    <property type="match status" value="1"/>
</dbReference>
<proteinExistence type="predicted"/>
<feature type="domain" description="ZZ-type" evidence="18">
    <location>
        <begin position="975"/>
        <end position="1038"/>
    </location>
</feature>
<dbReference type="GO" id="GO:0005667">
    <property type="term" value="C:transcription regulator complex"/>
    <property type="evidence" value="ECO:0007669"/>
    <property type="project" value="TreeGrafter"/>
</dbReference>
<sequence>MSRREYSDLGDLEARVYSILNRLNHSIQQQYQHQHQHQQRRPVIRAQSVHPLDNSAAATIQHGSITNTTTNLYTDGGNVHAATGPYVLQTPYQMVDVCRPDVHHQVQATSGFFTSRNSATTPRTCQQLLTPTHLPILSLPFGSPNLYRGAVTSSVSMPVSQGISTLPFNPNPTPRVDANYSHLQGMQPTPLLPYQLGNKRQQLFHHQAPLGQHSQQQLYPSHQQDHLLYEDAYRAQPAPALAAPLKHVSGDRTRDYVNQFRWLLFLFHARDCSASEDKCKTTFCVKAKKLLEHMQSCKIPDCKYPRCSQTRELLLHYKDCRNRKCPLCPCVKNFKKKEKARVLRLRGAKRSSANLNRRHRESSEPMQAYNKGGAEAPSIDDDLQPSVKRLKIEQLSQNASPETENHSVPDCKSHPLAKQEKNSDDCKSVRVEVMPMDIDISDASGIPVTRELEKHVSKDIPKGRDGAESAMDDKTICLPKEENVKPCEDVVDASKMEISSLVELFTPEQVKEHIRSLRQWVGQSKTKAEKNIAKGCSMSENACQLCAVERLVFEPIPIYCSPCGVRVKRNALHYSVAAGESRHYVCATCYNVARENSVSVDGTSIPKAKLEKKKNDEQVGEAWVQCDKCQAWQHQICALFNSRRNHGEATKYTCPNCYIQEVEQGERRPLPQSAIPGAKSLPVTTLSNHIEQRLFKNLKKERQERARLQGKSYEEVPGAESLTVRVVASVDKVLEVKKHFLELFREENYPSEFPYKSKVILLFQKIESVEVCLFGMFVQEFGTESGPPNQRPEVRTVSGEALRTFVYHEILIGYLDYCKKRGFTSCYIWACPPLKGEDYILYCHPEIQKMPKTDKLREWYLSMLRKASEEDVVVECTNLYDQFFVQSGECRANVTAARLPYFDGDYWPGAAEDLIQQMSQEDDGTKSNKKGLAKKVISKRALRAVGQVNASKDLLTMQKLGEIICPMKEDFIMVHLQHCCKHCCTLMVSGNRWVCNHCKNFQICDKCNEVEQKRAEKERHPISQKEKHTLFPVAIKDVPIEIEDKNDNIESESFDNRQAFLSLCQGNNYQYDTLRRAKHSSMMILYHLHNPTAPAFATICTICQQEVENAQGWHCQVCAGYDVCNACYPKASIDHSHKLISRSSATEATAQQNGQANQNYQINLKTIKELLIHVAACRTAQCQYQKCNMMKMLVRHCIACKIGPGGCTNCKRFWGLIKLHARCCRDSQCTVYKCRDFRAISSRQQQQSDKRRRAAVMEMMRKRAVEATNTC</sequence>
<feature type="region of interest" description="Disordered" evidence="16">
    <location>
        <begin position="395"/>
        <end position="426"/>
    </location>
</feature>
<dbReference type="InterPro" id="IPR035898">
    <property type="entry name" value="TAZ_dom_sf"/>
</dbReference>
<dbReference type="InterPro" id="IPR019786">
    <property type="entry name" value="Zinc_finger_PHD-type_CS"/>
</dbReference>
<dbReference type="Gene3D" id="3.30.60.90">
    <property type="match status" value="1"/>
</dbReference>
<reference evidence="20 21" key="1">
    <citation type="journal article" date="2013" name="Front. Plant Sci.">
        <title>The Reference Genome of the Halophytic Plant Eutrema salsugineum.</title>
        <authorList>
            <person name="Yang R."/>
            <person name="Jarvis D.E."/>
            <person name="Chen H."/>
            <person name="Beilstein M.A."/>
            <person name="Grimwood J."/>
            <person name="Jenkins J."/>
            <person name="Shu S."/>
            <person name="Prochnik S."/>
            <person name="Xin M."/>
            <person name="Ma C."/>
            <person name="Schmutz J."/>
            <person name="Wing R.A."/>
            <person name="Mitchell-Olds T."/>
            <person name="Schumaker K.S."/>
            <person name="Wang X."/>
        </authorList>
    </citation>
    <scope>NUCLEOTIDE SEQUENCE [LARGE SCALE GENOMIC DNA]</scope>
</reference>
<dbReference type="InterPro" id="IPR000197">
    <property type="entry name" value="Znf_TAZ"/>
</dbReference>
<dbReference type="SMART" id="SM00291">
    <property type="entry name" value="ZnF_ZZ"/>
    <property type="match status" value="2"/>
</dbReference>
<dbReference type="PANTHER" id="PTHR13808">
    <property type="entry name" value="CBP/P300-RELATED"/>
    <property type="match status" value="1"/>
</dbReference>